<proteinExistence type="predicted"/>
<sequence>MTCGDKFFSILQDSILAIVGYTGEWAAILSVIMIMICFIGKEGSFNRKTLMPVFASMVIGFSLNMFTVIHDYLILRPSWNEKYEKGMGIISEQAWIDMVNTVVCLVIMILIPLLTFKRQRIINSICAFLFTMVFEVYITSGMHFSIMFFLDQRKLPIDGIINFYKYEGGLSAFVFTFTYLLIMLIFFLVLYFSMYKKHRTMYIGWKFRLYFILWEVLMIAILYLPFMKGLDESERERYMGYELGVIMLALCIVIPFFFMIIISRKYVLDKTLIQEEYISAELDYINQYKKNQTEIRAFRHDIINNLSMLSALHDEKNYDGAKEYIDTLLGNVKSMSPKYITGDEMLDCIVGMKAAKMDEEGIDFSLEGVIDGGLGMKAVDVCSIFANALDNAIEACEKIPKDINRWIKLSVKRTDKFFLIKLENSMNEEEKTQPLSRLFDEGERITTKKDKAHHGFGVQNMKETVLKYEGIDKVEIEDGVFILSIVIPRTN</sequence>
<feature type="transmembrane region" description="Helical" evidence="1">
    <location>
        <begin position="170"/>
        <end position="195"/>
    </location>
</feature>
<feature type="domain" description="Sensor histidine kinase NatK-like C-terminal" evidence="2">
    <location>
        <begin position="376"/>
        <end position="488"/>
    </location>
</feature>
<name>A0A1T4VFQ5_9FIRM</name>
<evidence type="ECO:0000256" key="1">
    <source>
        <dbReference type="SAM" id="Phobius"/>
    </source>
</evidence>
<dbReference type="PANTHER" id="PTHR40448">
    <property type="entry name" value="TWO-COMPONENT SENSOR HISTIDINE KINASE"/>
    <property type="match status" value="1"/>
</dbReference>
<dbReference type="SUPFAM" id="SSF55874">
    <property type="entry name" value="ATPase domain of HSP90 chaperone/DNA topoisomerase II/histidine kinase"/>
    <property type="match status" value="1"/>
</dbReference>
<feature type="transmembrane region" description="Helical" evidence="1">
    <location>
        <begin position="207"/>
        <end position="226"/>
    </location>
</feature>
<dbReference type="CDD" id="cd16935">
    <property type="entry name" value="HATPase_AgrC-ComD-like"/>
    <property type="match status" value="1"/>
</dbReference>
<dbReference type="Pfam" id="PF14501">
    <property type="entry name" value="HATPase_c_5"/>
    <property type="match status" value="1"/>
</dbReference>
<dbReference type="Proteomes" id="UP000190814">
    <property type="component" value="Unassembled WGS sequence"/>
</dbReference>
<dbReference type="Gene3D" id="3.30.565.10">
    <property type="entry name" value="Histidine kinase-like ATPase, C-terminal domain"/>
    <property type="match status" value="1"/>
</dbReference>
<keyword evidence="1" id="KW-0472">Membrane</keyword>
<reference evidence="3 4" key="1">
    <citation type="submission" date="2017-02" db="EMBL/GenBank/DDBJ databases">
        <authorList>
            <person name="Peterson S.W."/>
        </authorList>
    </citation>
    <scope>NUCLEOTIDE SEQUENCE [LARGE SCALE GENOMIC DNA]</scope>
    <source>
        <strain evidence="3 4">ATCC 35992</strain>
    </source>
</reference>
<evidence type="ECO:0000259" key="2">
    <source>
        <dbReference type="Pfam" id="PF14501"/>
    </source>
</evidence>
<dbReference type="EMBL" id="FUXZ01000004">
    <property type="protein sequence ID" value="SKA63361.1"/>
    <property type="molecule type" value="Genomic_DNA"/>
</dbReference>
<feature type="transmembrane region" description="Helical" evidence="1">
    <location>
        <begin position="50"/>
        <end position="74"/>
    </location>
</feature>
<evidence type="ECO:0000313" key="4">
    <source>
        <dbReference type="Proteomes" id="UP000190814"/>
    </source>
</evidence>
<keyword evidence="1" id="KW-1133">Transmembrane helix</keyword>
<protein>
    <submittedName>
        <fullName evidence="3">GHKL domain-containing protein</fullName>
    </submittedName>
</protein>
<dbReference type="AlphaFoldDB" id="A0A1T4VFQ5"/>
<organism evidence="3 4">
    <name type="scientific">Eubacterium uniforme</name>
    <dbReference type="NCBI Taxonomy" id="39495"/>
    <lineage>
        <taxon>Bacteria</taxon>
        <taxon>Bacillati</taxon>
        <taxon>Bacillota</taxon>
        <taxon>Clostridia</taxon>
        <taxon>Eubacteriales</taxon>
        <taxon>Eubacteriaceae</taxon>
        <taxon>Eubacterium</taxon>
    </lineage>
</organism>
<dbReference type="GO" id="GO:0042802">
    <property type="term" value="F:identical protein binding"/>
    <property type="evidence" value="ECO:0007669"/>
    <property type="project" value="TreeGrafter"/>
</dbReference>
<dbReference type="OrthoDB" id="3173688at2"/>
<evidence type="ECO:0000313" key="3">
    <source>
        <dbReference type="EMBL" id="SKA63361.1"/>
    </source>
</evidence>
<dbReference type="InterPro" id="IPR032834">
    <property type="entry name" value="NatK-like_C"/>
</dbReference>
<keyword evidence="1" id="KW-0812">Transmembrane</keyword>
<feature type="transmembrane region" description="Helical" evidence="1">
    <location>
        <begin position="94"/>
        <end position="114"/>
    </location>
</feature>
<dbReference type="InterPro" id="IPR036890">
    <property type="entry name" value="HATPase_C_sf"/>
</dbReference>
<feature type="transmembrane region" description="Helical" evidence="1">
    <location>
        <begin position="15"/>
        <end position="38"/>
    </location>
</feature>
<accession>A0A1T4VFQ5</accession>
<keyword evidence="4" id="KW-1185">Reference proteome</keyword>
<feature type="transmembrane region" description="Helical" evidence="1">
    <location>
        <begin position="126"/>
        <end position="150"/>
    </location>
</feature>
<dbReference type="STRING" id="39495.SAMN02745111_00812"/>
<dbReference type="PANTHER" id="PTHR40448:SF1">
    <property type="entry name" value="TWO-COMPONENT SENSOR HISTIDINE KINASE"/>
    <property type="match status" value="1"/>
</dbReference>
<gene>
    <name evidence="3" type="ORF">SAMN02745111_00812</name>
</gene>
<dbReference type="RefSeq" id="WP_078765692.1">
    <property type="nucleotide sequence ID" value="NZ_FUXZ01000004.1"/>
</dbReference>
<feature type="transmembrane region" description="Helical" evidence="1">
    <location>
        <begin position="238"/>
        <end position="262"/>
    </location>
</feature>